<dbReference type="Proteomes" id="UP000018747">
    <property type="component" value="Unassembled WGS sequence"/>
</dbReference>
<dbReference type="EMBL" id="AHMT02000016">
    <property type="protein sequence ID" value="EQA63703.1"/>
    <property type="molecule type" value="Genomic_DNA"/>
</dbReference>
<reference evidence="1" key="1">
    <citation type="submission" date="2013-05" db="EMBL/GenBank/DDBJ databases">
        <authorList>
            <person name="Harkins D.M."/>
            <person name="Durkin A.S."/>
            <person name="Brinkac L.M."/>
            <person name="Haft D.H."/>
            <person name="Selengut J.D."/>
            <person name="Sanka R."/>
            <person name="DePew J."/>
            <person name="Purushe J."/>
            <person name="Hartskeerl R.A."/>
            <person name="Ahmed A."/>
            <person name="van der Linden H."/>
            <person name="Goris M.G.A."/>
            <person name="Vinetz J.M."/>
            <person name="Sutton G.G."/>
            <person name="Nierman W.C."/>
            <person name="Fouts D.E."/>
        </authorList>
    </citation>
    <scope>NUCLEOTIDE SEQUENCE [LARGE SCALE GENOMIC DNA]</scope>
    <source>
        <strain evidence="1">L 60</strain>
    </source>
</reference>
<dbReference type="RefSeq" id="WP_010577150.1">
    <property type="nucleotide sequence ID" value="NZ_AHMT02000016.1"/>
</dbReference>
<comment type="caution">
    <text evidence="1">The sequence shown here is derived from an EMBL/GenBank/DDBJ whole genome shotgun (WGS) entry which is preliminary data.</text>
</comment>
<keyword evidence="2" id="KW-1185">Reference proteome</keyword>
<proteinExistence type="predicted"/>
<organism evidence="1 2">
    <name type="scientific">Leptospira alexanderi serovar Manhao 3 str. L 60</name>
    <dbReference type="NCBI Taxonomy" id="1049759"/>
    <lineage>
        <taxon>Bacteria</taxon>
        <taxon>Pseudomonadati</taxon>
        <taxon>Spirochaetota</taxon>
        <taxon>Spirochaetia</taxon>
        <taxon>Leptospirales</taxon>
        <taxon>Leptospiraceae</taxon>
        <taxon>Leptospira</taxon>
    </lineage>
</organism>
<name>V6IFP9_9LEPT</name>
<protein>
    <submittedName>
        <fullName evidence="1">Uncharacterized protein</fullName>
    </submittedName>
</protein>
<accession>V6IFP9</accession>
<dbReference type="AlphaFoldDB" id="V6IFP9"/>
<evidence type="ECO:0000313" key="1">
    <source>
        <dbReference type="EMBL" id="EQA63703.1"/>
    </source>
</evidence>
<evidence type="ECO:0000313" key="2">
    <source>
        <dbReference type="Proteomes" id="UP000018747"/>
    </source>
</evidence>
<gene>
    <name evidence="1" type="ORF">LEP1GSC062_3804</name>
</gene>
<sequence>MYSIGDFLNTSEFHEIVEVDEKLLDKISKEDKTIVLTKLCTACESILIGLTGNEEEDYAQRLQTATGLSKPKVGFLQKFLTSIEKKKSLLRY</sequence>